<dbReference type="Proteomes" id="UP000807371">
    <property type="component" value="Unassembled WGS sequence"/>
</dbReference>
<gene>
    <name evidence="1" type="ORF">IHE55_15185</name>
</gene>
<keyword evidence="2" id="KW-1185">Reference proteome</keyword>
<organism evidence="1 2">
    <name type="scientific">Streptomyces pactum</name>
    <dbReference type="NCBI Taxonomy" id="68249"/>
    <lineage>
        <taxon>Bacteria</taxon>
        <taxon>Bacillati</taxon>
        <taxon>Actinomycetota</taxon>
        <taxon>Actinomycetes</taxon>
        <taxon>Kitasatosporales</taxon>
        <taxon>Streptomycetaceae</taxon>
        <taxon>Streptomyces</taxon>
    </lineage>
</organism>
<accession>A0ABS0NLI7</accession>
<sequence>MSFTPTDVRESDDPGVVLTTTRTELGAFLLGAKAGEFAPLITWRLPYA</sequence>
<evidence type="ECO:0000313" key="2">
    <source>
        <dbReference type="Proteomes" id="UP000807371"/>
    </source>
</evidence>
<name>A0ABS0NLI7_9ACTN</name>
<protein>
    <submittedName>
        <fullName evidence="1">DUF397 domain-containing protein</fullName>
    </submittedName>
</protein>
<reference evidence="1 2" key="1">
    <citation type="submission" date="2020-09" db="EMBL/GenBank/DDBJ databases">
        <title>Biosynthesis of the nuclear factor of activated T cells inhibitor NFAT-133 and its congeners in Streptomyces pactum.</title>
        <authorList>
            <person name="Zhou W."/>
            <person name="Posri P."/>
            <person name="Abugrain M.E."/>
            <person name="Weisberg A.J."/>
            <person name="Chang J.H."/>
            <person name="Mahmud T."/>
        </authorList>
    </citation>
    <scope>NUCLEOTIDE SEQUENCE [LARGE SCALE GENOMIC DNA]</scope>
    <source>
        <strain evidence="1 2">ATCC 27456</strain>
    </source>
</reference>
<dbReference type="EMBL" id="JACYXC010000001">
    <property type="protein sequence ID" value="MBH5336058.1"/>
    <property type="molecule type" value="Genomic_DNA"/>
</dbReference>
<proteinExistence type="predicted"/>
<comment type="caution">
    <text evidence="1">The sequence shown here is derived from an EMBL/GenBank/DDBJ whole genome shotgun (WGS) entry which is preliminary data.</text>
</comment>
<evidence type="ECO:0000313" key="1">
    <source>
        <dbReference type="EMBL" id="MBH5336058.1"/>
    </source>
</evidence>